<dbReference type="RefSeq" id="WP_065396743.1">
    <property type="nucleotide sequence ID" value="NZ_MAYH01000051.1"/>
</dbReference>
<evidence type="ECO:0008006" key="3">
    <source>
        <dbReference type="Google" id="ProtNLM"/>
    </source>
</evidence>
<evidence type="ECO:0000313" key="1">
    <source>
        <dbReference type="EMBL" id="OCA67940.1"/>
    </source>
</evidence>
<dbReference type="AlphaFoldDB" id="A0A1B8Z8P2"/>
<gene>
    <name evidence="1" type="ORF">BBI01_20860</name>
</gene>
<keyword evidence="2" id="KW-1185">Reference proteome</keyword>
<dbReference type="Pfam" id="PF14136">
    <property type="entry name" value="DUF4303"/>
    <property type="match status" value="1"/>
</dbReference>
<dbReference type="EMBL" id="MAYH01000051">
    <property type="protein sequence ID" value="OCA67940.1"/>
    <property type="molecule type" value="Genomic_DNA"/>
</dbReference>
<dbReference type="OrthoDB" id="2618657at2"/>
<evidence type="ECO:0000313" key="2">
    <source>
        <dbReference type="Proteomes" id="UP000092651"/>
    </source>
</evidence>
<proteinExistence type="predicted"/>
<sequence>MDFETLKQQIEAAARKAFLEMYEKHGAEGIYSFALYSDEGAMTVCPSSNTQEMLKEVDEDDTMYYKYEPAEWTYEMEGADKEFNDICTGLRTELEKNDEDDEWFQGFQTQLYATCIEVLEKLKNENFFKNIIGKDIFLIFTVSDYEFEKQDLKNIIIRLNDNEYKSEYLDWMETWGN</sequence>
<name>A0A1B8Z8P2_9FLAO</name>
<organism evidence="1 2">
    <name type="scientific">Chryseobacterium artocarpi</name>
    <dbReference type="NCBI Taxonomy" id="1414727"/>
    <lineage>
        <taxon>Bacteria</taxon>
        <taxon>Pseudomonadati</taxon>
        <taxon>Bacteroidota</taxon>
        <taxon>Flavobacteriia</taxon>
        <taxon>Flavobacteriales</taxon>
        <taxon>Weeksellaceae</taxon>
        <taxon>Chryseobacterium group</taxon>
        <taxon>Chryseobacterium</taxon>
    </lineage>
</organism>
<comment type="caution">
    <text evidence="1">The sequence shown here is derived from an EMBL/GenBank/DDBJ whole genome shotgun (WGS) entry which is preliminary data.</text>
</comment>
<dbReference type="Proteomes" id="UP000092651">
    <property type="component" value="Unassembled WGS sequence"/>
</dbReference>
<dbReference type="InterPro" id="IPR025409">
    <property type="entry name" value="DUF4303"/>
</dbReference>
<reference evidence="1 2" key="1">
    <citation type="submission" date="2016-07" db="EMBL/GenBank/DDBJ databases">
        <authorList>
            <person name="Jeong J.-J."/>
            <person name="Kim D.W."/>
            <person name="Sang M.K."/>
            <person name="Choi I.-G."/>
            <person name="Kim K.D."/>
        </authorList>
    </citation>
    <scope>NUCLEOTIDE SEQUENCE [LARGE SCALE GENOMIC DNA]</scope>
    <source>
        <strain evidence="1 2">UTM-3</strain>
    </source>
</reference>
<accession>A0A1B8Z8P2</accession>
<protein>
    <recommendedName>
        <fullName evidence="3">DUF4303 domain-containing protein</fullName>
    </recommendedName>
</protein>